<reference evidence="1 2" key="1">
    <citation type="journal article" date="2019" name="Sci. Rep.">
        <title>Orb-weaving spider Araneus ventricosus genome elucidates the spidroin gene catalogue.</title>
        <authorList>
            <person name="Kono N."/>
            <person name="Nakamura H."/>
            <person name="Ohtoshi R."/>
            <person name="Moran D.A.P."/>
            <person name="Shinohara A."/>
            <person name="Yoshida Y."/>
            <person name="Fujiwara M."/>
            <person name="Mori M."/>
            <person name="Tomita M."/>
            <person name="Arakawa K."/>
        </authorList>
    </citation>
    <scope>NUCLEOTIDE SEQUENCE [LARGE SCALE GENOMIC DNA]</scope>
</reference>
<keyword evidence="2" id="KW-1185">Reference proteome</keyword>
<evidence type="ECO:0000313" key="1">
    <source>
        <dbReference type="EMBL" id="GBN45486.1"/>
    </source>
</evidence>
<dbReference type="EMBL" id="BGPR01010309">
    <property type="protein sequence ID" value="GBN45486.1"/>
    <property type="molecule type" value="Genomic_DNA"/>
</dbReference>
<protein>
    <submittedName>
        <fullName evidence="1">Uncharacterized protein</fullName>
    </submittedName>
</protein>
<proteinExistence type="predicted"/>
<gene>
    <name evidence="1" type="ORF">AVEN_20429_1</name>
</gene>
<name>A0A4Y2P641_ARAVE</name>
<accession>A0A4Y2P641</accession>
<organism evidence="1 2">
    <name type="scientific">Araneus ventricosus</name>
    <name type="common">Orbweaver spider</name>
    <name type="synonym">Epeira ventricosa</name>
    <dbReference type="NCBI Taxonomy" id="182803"/>
    <lineage>
        <taxon>Eukaryota</taxon>
        <taxon>Metazoa</taxon>
        <taxon>Ecdysozoa</taxon>
        <taxon>Arthropoda</taxon>
        <taxon>Chelicerata</taxon>
        <taxon>Arachnida</taxon>
        <taxon>Araneae</taxon>
        <taxon>Araneomorphae</taxon>
        <taxon>Entelegynae</taxon>
        <taxon>Araneoidea</taxon>
        <taxon>Araneidae</taxon>
        <taxon>Araneus</taxon>
    </lineage>
</organism>
<dbReference type="AlphaFoldDB" id="A0A4Y2P641"/>
<sequence>MRNLQQPLRAVPRSPSVESFPLMPEYLPIFLRNGRAIPQTLEQQLSFLVPRWNKAHFRRERRTTVHPTGSTTVVVVDTGHGAAFCPWEQVFTLCPC</sequence>
<dbReference type="Proteomes" id="UP000499080">
    <property type="component" value="Unassembled WGS sequence"/>
</dbReference>
<comment type="caution">
    <text evidence="1">The sequence shown here is derived from an EMBL/GenBank/DDBJ whole genome shotgun (WGS) entry which is preliminary data.</text>
</comment>
<evidence type="ECO:0000313" key="2">
    <source>
        <dbReference type="Proteomes" id="UP000499080"/>
    </source>
</evidence>